<geneLocation type="plasmid" evidence="13 14">
    <name>p1</name>
</geneLocation>
<dbReference type="PANTHER" id="PTHR43820">
    <property type="entry name" value="HIGH-AFFINITY BRANCHED-CHAIN AMINO ACID TRANSPORT ATP-BINDING PROTEIN LIVF"/>
    <property type="match status" value="1"/>
</dbReference>
<evidence type="ECO:0000256" key="1">
    <source>
        <dbReference type="ARBA" id="ARBA00004651"/>
    </source>
</evidence>
<dbReference type="SMART" id="SM00382">
    <property type="entry name" value="AAA"/>
    <property type="match status" value="2"/>
</dbReference>
<evidence type="ECO:0000256" key="10">
    <source>
        <dbReference type="ARBA" id="ARBA00023136"/>
    </source>
</evidence>
<sequence>MNIRSILSSPVLLAAVVFVALTMLSYPLGIPISRITQIVIYTLYGMGVALLVSYTGLVPFGASVFFGCAGYAVALAAKHLGGNEITSLLFAGVFSLILGFGIGALILRRSGIYFSLLTLACSQIAYEIAFNWTAVTGGENGLQGVPRPLFGSAIAFHVFVVVTVLAGILFLWRLVHSPFGRALQAVRDNEQRVASLGYDVRGLKLKAFTISAVLVGYAGGLLTLMIRGVYANNLNWQHAADALLMTILGGVHHFLGTLWGAIAFILLQDQLSATTENWWLIFAPIIILMALLSPEGIQGFVRKLLGKSDWTLVRNTIPPRPVRIEPFHSKAAQVDMTKPVMSVRKISKRFGSIVTAREIDLDVMPCTVHSFIGPNGAGKTTFFNMLTGLLRADQGEIMFEGQNINGLPIHKRVRLGIARSFQILSVFRHLTVFENVRFAVQGQSSKRNGLWRDAHDIQEINARAWSLLQVVGLVERASEQCSNLSHGEQRLLEIAITLAADAKILLLDEPLAGLAEADRQVVGKLIHSLGKTHAVLLIEHDIDRVLEISDRLTVLHQGRLIADGKPHDVARDHAVVEAYMGNAPEDTTTIPLAPPDPLAPAKKTLIKIENLKAGYAGSQILDGLNFEVRAGEVVALLGRNGVGKSTTLRAMMSAVDITSGRITLEGRDITNMPSYEINRLGISMVPEGRRLFHNLTVAENLILAQRPGGITVEEVWELFPKLKILWKQKAQGLSGGERQMVAVARALMVPGKVILLDEPFEGLAPAVVQDIMDAVVKLRDRASLVIVEHHAESVLPITDRAYIMVNGQIAYEGSAYDLAHDPATQARLLGVAGEH</sequence>
<dbReference type="CDD" id="cd03224">
    <property type="entry name" value="ABC_TM1139_LivF_branched"/>
    <property type="match status" value="1"/>
</dbReference>
<keyword evidence="3" id="KW-0813">Transport</keyword>
<evidence type="ECO:0000256" key="3">
    <source>
        <dbReference type="ARBA" id="ARBA00022448"/>
    </source>
</evidence>
<dbReference type="Pfam" id="PF00005">
    <property type="entry name" value="ABC_tran"/>
    <property type="match status" value="2"/>
</dbReference>
<evidence type="ECO:0000256" key="6">
    <source>
        <dbReference type="ARBA" id="ARBA00022741"/>
    </source>
</evidence>
<dbReference type="InterPro" id="IPR032823">
    <property type="entry name" value="BCA_ABC_TP_C"/>
</dbReference>
<evidence type="ECO:0000313" key="14">
    <source>
        <dbReference type="Proteomes" id="UP000663629"/>
    </source>
</evidence>
<dbReference type="InterPro" id="IPR017871">
    <property type="entry name" value="ABC_transporter-like_CS"/>
</dbReference>
<dbReference type="RefSeq" id="WP_205295438.1">
    <property type="nucleotide sequence ID" value="NZ_CP070369.1"/>
</dbReference>
<keyword evidence="13" id="KW-0614">Plasmid</keyword>
<accession>A0ABX7JK15</accession>
<keyword evidence="9 11" id="KW-1133">Transmembrane helix</keyword>
<feature type="transmembrane region" description="Helical" evidence="11">
    <location>
        <begin position="85"/>
        <end position="107"/>
    </location>
</feature>
<evidence type="ECO:0000256" key="4">
    <source>
        <dbReference type="ARBA" id="ARBA00022475"/>
    </source>
</evidence>
<dbReference type="Pfam" id="PF12399">
    <property type="entry name" value="BCA_ABC_TP_C"/>
    <property type="match status" value="1"/>
</dbReference>
<dbReference type="InterPro" id="IPR001851">
    <property type="entry name" value="ABC_transp_permease"/>
</dbReference>
<keyword evidence="14" id="KW-1185">Reference proteome</keyword>
<organism evidence="13 14">
    <name type="scientific">Paracoccus methylovorus</name>
    <dbReference type="NCBI Taxonomy" id="2812658"/>
    <lineage>
        <taxon>Bacteria</taxon>
        <taxon>Pseudomonadati</taxon>
        <taxon>Pseudomonadota</taxon>
        <taxon>Alphaproteobacteria</taxon>
        <taxon>Rhodobacterales</taxon>
        <taxon>Paracoccaceae</taxon>
        <taxon>Paracoccus</taxon>
    </lineage>
</organism>
<proteinExistence type="inferred from homology"/>
<protein>
    <submittedName>
        <fullName evidence="13">ATP-binding cassette domain-containing protein</fullName>
    </submittedName>
</protein>
<feature type="domain" description="ABC transporter" evidence="12">
    <location>
        <begin position="341"/>
        <end position="582"/>
    </location>
</feature>
<comment type="subcellular location">
    <subcellularLocation>
        <location evidence="1">Cell membrane</location>
        <topology evidence="1">Multi-pass membrane protein</topology>
    </subcellularLocation>
</comment>
<reference evidence="13 14" key="1">
    <citation type="submission" date="2021-02" db="EMBL/GenBank/DDBJ databases">
        <title>Paracoccus methylovroum sp.nov., a new methanol and methylamine utilizing methylotrophic denitrifer.</title>
        <authorList>
            <person name="Timsy T."/>
            <person name="Behrendt U."/>
            <person name="Ulrich A."/>
            <person name="Spanner T."/>
            <person name="Foesel B.U."/>
            <person name="Horn M.A."/>
            <person name="Kolb S."/>
        </authorList>
    </citation>
    <scope>NUCLEOTIDE SEQUENCE [LARGE SCALE GENOMIC DNA]</scope>
    <source>
        <strain evidence="13 14">H4-D09</strain>
        <plasmid evidence="13 14">p1</plasmid>
    </source>
</reference>
<evidence type="ECO:0000256" key="9">
    <source>
        <dbReference type="ARBA" id="ARBA00022989"/>
    </source>
</evidence>
<dbReference type="InterPro" id="IPR027417">
    <property type="entry name" value="P-loop_NTPase"/>
</dbReference>
<evidence type="ECO:0000256" key="7">
    <source>
        <dbReference type="ARBA" id="ARBA00022840"/>
    </source>
</evidence>
<feature type="transmembrane region" description="Helical" evidence="11">
    <location>
        <begin position="154"/>
        <end position="175"/>
    </location>
</feature>
<dbReference type="PROSITE" id="PS50893">
    <property type="entry name" value="ABC_TRANSPORTER_2"/>
    <property type="match status" value="2"/>
</dbReference>
<keyword evidence="8" id="KW-0029">Amino-acid transport</keyword>
<dbReference type="Proteomes" id="UP000663629">
    <property type="component" value="Plasmid p1"/>
</dbReference>
<comment type="similarity">
    <text evidence="2">Belongs to the ABC transporter superfamily.</text>
</comment>
<dbReference type="Pfam" id="PF02653">
    <property type="entry name" value="BPD_transp_2"/>
    <property type="match status" value="1"/>
</dbReference>
<feature type="transmembrane region" description="Helical" evidence="11">
    <location>
        <begin position="38"/>
        <end position="65"/>
    </location>
</feature>
<evidence type="ECO:0000256" key="2">
    <source>
        <dbReference type="ARBA" id="ARBA00005417"/>
    </source>
</evidence>
<dbReference type="EMBL" id="CP070369">
    <property type="protein sequence ID" value="QRZ14460.1"/>
    <property type="molecule type" value="Genomic_DNA"/>
</dbReference>
<name>A0ABX7JK15_9RHOB</name>
<feature type="transmembrane region" description="Helical" evidence="11">
    <location>
        <begin position="278"/>
        <end position="297"/>
    </location>
</feature>
<dbReference type="InterPro" id="IPR003593">
    <property type="entry name" value="AAA+_ATPase"/>
</dbReference>
<evidence type="ECO:0000256" key="5">
    <source>
        <dbReference type="ARBA" id="ARBA00022692"/>
    </source>
</evidence>
<evidence type="ECO:0000259" key="12">
    <source>
        <dbReference type="PROSITE" id="PS50893"/>
    </source>
</evidence>
<keyword evidence="5 11" id="KW-0812">Transmembrane</keyword>
<feature type="transmembrane region" description="Helical" evidence="11">
    <location>
        <begin position="6"/>
        <end position="26"/>
    </location>
</feature>
<dbReference type="InterPro" id="IPR052156">
    <property type="entry name" value="BCAA_Transport_ATP-bd_LivF"/>
</dbReference>
<dbReference type="GO" id="GO:0005524">
    <property type="term" value="F:ATP binding"/>
    <property type="evidence" value="ECO:0007669"/>
    <property type="project" value="UniProtKB-KW"/>
</dbReference>
<keyword evidence="7 13" id="KW-0067">ATP-binding</keyword>
<dbReference type="InterPro" id="IPR003439">
    <property type="entry name" value="ABC_transporter-like_ATP-bd"/>
</dbReference>
<feature type="transmembrane region" description="Helical" evidence="11">
    <location>
        <begin position="114"/>
        <end position="134"/>
    </location>
</feature>
<dbReference type="Gene3D" id="3.40.50.300">
    <property type="entry name" value="P-loop containing nucleotide triphosphate hydrolases"/>
    <property type="match status" value="2"/>
</dbReference>
<dbReference type="PROSITE" id="PS00211">
    <property type="entry name" value="ABC_TRANSPORTER_1"/>
    <property type="match status" value="2"/>
</dbReference>
<evidence type="ECO:0000256" key="8">
    <source>
        <dbReference type="ARBA" id="ARBA00022970"/>
    </source>
</evidence>
<dbReference type="InterPro" id="IPR043428">
    <property type="entry name" value="LivM-like"/>
</dbReference>
<keyword evidence="6" id="KW-0547">Nucleotide-binding</keyword>
<evidence type="ECO:0000256" key="11">
    <source>
        <dbReference type="SAM" id="Phobius"/>
    </source>
</evidence>
<keyword evidence="4" id="KW-1003">Cell membrane</keyword>
<gene>
    <name evidence="13" type="ORF">JWJ88_11235</name>
</gene>
<feature type="transmembrane region" description="Helical" evidence="11">
    <location>
        <begin position="242"/>
        <end position="266"/>
    </location>
</feature>
<feature type="transmembrane region" description="Helical" evidence="11">
    <location>
        <begin position="207"/>
        <end position="230"/>
    </location>
</feature>
<keyword evidence="10 11" id="KW-0472">Membrane</keyword>
<dbReference type="PANTHER" id="PTHR43820:SF4">
    <property type="entry name" value="HIGH-AFFINITY BRANCHED-CHAIN AMINO ACID TRANSPORT ATP-BINDING PROTEIN LIVF"/>
    <property type="match status" value="1"/>
</dbReference>
<evidence type="ECO:0000313" key="13">
    <source>
        <dbReference type="EMBL" id="QRZ14460.1"/>
    </source>
</evidence>
<dbReference type="CDD" id="cd06581">
    <property type="entry name" value="TM_PBP1_LivM_like"/>
    <property type="match status" value="1"/>
</dbReference>
<feature type="domain" description="ABC transporter" evidence="12">
    <location>
        <begin position="606"/>
        <end position="831"/>
    </location>
</feature>
<dbReference type="SUPFAM" id="SSF52540">
    <property type="entry name" value="P-loop containing nucleoside triphosphate hydrolases"/>
    <property type="match status" value="2"/>
</dbReference>
<dbReference type="CDD" id="cd03219">
    <property type="entry name" value="ABC_Mj1267_LivG_branched"/>
    <property type="match status" value="1"/>
</dbReference>